<dbReference type="Proteomes" id="UP000199245">
    <property type="component" value="Unassembled WGS sequence"/>
</dbReference>
<evidence type="ECO:0000256" key="1">
    <source>
        <dbReference type="ARBA" id="ARBA00006484"/>
    </source>
</evidence>
<dbReference type="Pfam" id="PF00106">
    <property type="entry name" value="adh_short"/>
    <property type="match status" value="1"/>
</dbReference>
<comment type="similarity">
    <text evidence="1">Belongs to the short-chain dehydrogenases/reductases (SDR) family.</text>
</comment>
<dbReference type="PANTHER" id="PTHR44196:SF2">
    <property type="entry name" value="SHORT-CHAIN DEHYDROGENASE-RELATED"/>
    <property type="match status" value="1"/>
</dbReference>
<accession>A0A1G6XKV6</accession>
<evidence type="ECO:0000313" key="3">
    <source>
        <dbReference type="EMBL" id="SDD78383.1"/>
    </source>
</evidence>
<dbReference type="EMBL" id="FMZW01000015">
    <property type="protein sequence ID" value="SDD78383.1"/>
    <property type="molecule type" value="Genomic_DNA"/>
</dbReference>
<keyword evidence="2" id="KW-0560">Oxidoreductase</keyword>
<dbReference type="RefSeq" id="WP_092083520.1">
    <property type="nucleotide sequence ID" value="NZ_FMZW01000015.1"/>
</dbReference>
<dbReference type="InterPro" id="IPR036291">
    <property type="entry name" value="NAD(P)-bd_dom_sf"/>
</dbReference>
<dbReference type="PRINTS" id="PR00081">
    <property type="entry name" value="GDHRDH"/>
</dbReference>
<dbReference type="CDD" id="cd05233">
    <property type="entry name" value="SDR_c"/>
    <property type="match status" value="1"/>
</dbReference>
<evidence type="ECO:0000313" key="4">
    <source>
        <dbReference type="Proteomes" id="UP000199245"/>
    </source>
</evidence>
<dbReference type="AlphaFoldDB" id="A0A1G6XKV6"/>
<organism evidence="3 4">
    <name type="scientific">Bradyrhizobium brasilense</name>
    <dbReference type="NCBI Taxonomy" id="1419277"/>
    <lineage>
        <taxon>Bacteria</taxon>
        <taxon>Pseudomonadati</taxon>
        <taxon>Pseudomonadota</taxon>
        <taxon>Alphaproteobacteria</taxon>
        <taxon>Hyphomicrobiales</taxon>
        <taxon>Nitrobacteraceae</taxon>
        <taxon>Bradyrhizobium</taxon>
    </lineage>
</organism>
<dbReference type="GO" id="GO:0016491">
    <property type="term" value="F:oxidoreductase activity"/>
    <property type="evidence" value="ECO:0007669"/>
    <property type="project" value="UniProtKB-KW"/>
</dbReference>
<evidence type="ECO:0000256" key="2">
    <source>
        <dbReference type="ARBA" id="ARBA00023002"/>
    </source>
</evidence>
<reference evidence="3 4" key="1">
    <citation type="submission" date="2016-10" db="EMBL/GenBank/DDBJ databases">
        <authorList>
            <person name="de Groot N.N."/>
        </authorList>
    </citation>
    <scope>NUCLEOTIDE SEQUENCE [LARGE SCALE GENOMIC DNA]</scope>
    <source>
        <strain evidence="3 4">R5</strain>
    </source>
</reference>
<dbReference type="GO" id="GO:0016020">
    <property type="term" value="C:membrane"/>
    <property type="evidence" value="ECO:0007669"/>
    <property type="project" value="TreeGrafter"/>
</dbReference>
<dbReference type="Gene3D" id="3.40.50.720">
    <property type="entry name" value="NAD(P)-binding Rossmann-like Domain"/>
    <property type="match status" value="1"/>
</dbReference>
<gene>
    <name evidence="3" type="ORF">SAMN05216337_101562</name>
</gene>
<proteinExistence type="inferred from homology"/>
<dbReference type="SUPFAM" id="SSF51735">
    <property type="entry name" value="NAD(P)-binding Rossmann-fold domains"/>
    <property type="match status" value="1"/>
</dbReference>
<name>A0A1G6XKV6_9BRAD</name>
<sequence length="271" mass="28294">MTNPDIRPLALVTGASSGIGYELARLFAADGHDVIITATGTNGDLNRTADAVRATGVEAIIVEADLTDYAGVEKLADAVKQTGRPLAAAALNAGVDVGGYFVGRTDLAAEIKMIQLNVTSQVHLTKRLLPDMVKRGEGKLLYTASISGTMPTPYEAVYGGTKAFLISFVESVKEENKDSGVTFTLLLPGEVDTPFWHRAGMDTTELGLGVKAAPTKVAHEGYEAMKAGKDRIVSGKPGSKFIGHVVNNILPDTFKAAAHAGGAEPGSGLKD</sequence>
<dbReference type="PANTHER" id="PTHR44196">
    <property type="entry name" value="DEHYDROGENASE/REDUCTASE SDR FAMILY MEMBER 7B"/>
    <property type="match status" value="1"/>
</dbReference>
<dbReference type="InterPro" id="IPR002347">
    <property type="entry name" value="SDR_fam"/>
</dbReference>
<protein>
    <submittedName>
        <fullName evidence="3">Short-chain dehydrogenase</fullName>
    </submittedName>
</protein>